<protein>
    <recommendedName>
        <fullName evidence="1">HVA22-like protein</fullName>
    </recommendedName>
</protein>
<feature type="transmembrane region" description="Helical" evidence="1">
    <location>
        <begin position="44"/>
        <end position="60"/>
    </location>
</feature>
<dbReference type="Pfam" id="PF03134">
    <property type="entry name" value="TB2_DP1_HVA22"/>
    <property type="match status" value="1"/>
</dbReference>
<name>A0A9Q1LA97_9SOLA</name>
<evidence type="ECO:0000313" key="3">
    <source>
        <dbReference type="EMBL" id="KAJ8529934.1"/>
    </source>
</evidence>
<dbReference type="GO" id="GO:0016020">
    <property type="term" value="C:membrane"/>
    <property type="evidence" value="ECO:0007669"/>
    <property type="project" value="UniProtKB-SubCell"/>
</dbReference>
<comment type="caution">
    <text evidence="3">The sequence shown here is derived from an EMBL/GenBank/DDBJ whole genome shotgun (WGS) entry which is preliminary data.</text>
</comment>
<comment type="similarity">
    <text evidence="1">Belongs to the DP1 family.</text>
</comment>
<dbReference type="PANTHER" id="PTHR12300:SF153">
    <property type="entry name" value="HVA22-LIKE PROTEIN"/>
    <property type="match status" value="1"/>
</dbReference>
<evidence type="ECO:0000256" key="1">
    <source>
        <dbReference type="RuleBase" id="RU362006"/>
    </source>
</evidence>
<keyword evidence="1" id="KW-1133">Transmembrane helix</keyword>
<evidence type="ECO:0000259" key="2">
    <source>
        <dbReference type="PROSITE" id="PS00028"/>
    </source>
</evidence>
<comment type="subcellular location">
    <subcellularLocation>
        <location evidence="1">Membrane</location>
        <topology evidence="1">Multi-pass membrane protein</topology>
    </subcellularLocation>
</comment>
<proteinExistence type="inferred from homology"/>
<dbReference type="AlphaFoldDB" id="A0A9Q1LA97"/>
<dbReference type="SUPFAM" id="SSF57667">
    <property type="entry name" value="beta-beta-alpha zinc fingers"/>
    <property type="match status" value="2"/>
</dbReference>
<feature type="domain" description="C2H2-type" evidence="2">
    <location>
        <begin position="208"/>
        <end position="230"/>
    </location>
</feature>
<dbReference type="InterPro" id="IPR036236">
    <property type="entry name" value="Znf_C2H2_sf"/>
</dbReference>
<feature type="transmembrane region" description="Helical" evidence="1">
    <location>
        <begin position="72"/>
        <end position="93"/>
    </location>
</feature>
<keyword evidence="1" id="KW-0812">Transmembrane</keyword>
<reference evidence="4" key="1">
    <citation type="journal article" date="2023" name="Proc. Natl. Acad. Sci. U.S.A.">
        <title>Genomic and structural basis for evolution of tropane alkaloid biosynthesis.</title>
        <authorList>
            <person name="Wanga Y.-J."/>
            <person name="Taina T."/>
            <person name="Yua J.-Y."/>
            <person name="Lia J."/>
            <person name="Xua B."/>
            <person name="Chenc J."/>
            <person name="D'Auriad J.C."/>
            <person name="Huanga J.-P."/>
            <person name="Huanga S.-X."/>
        </authorList>
    </citation>
    <scope>NUCLEOTIDE SEQUENCE [LARGE SCALE GENOMIC DNA]</scope>
    <source>
        <strain evidence="4">cv. KIB-2019</strain>
    </source>
</reference>
<dbReference type="Gene3D" id="3.30.160.60">
    <property type="entry name" value="Classic Zinc Finger"/>
    <property type="match status" value="2"/>
</dbReference>
<evidence type="ECO:0000313" key="4">
    <source>
        <dbReference type="Proteomes" id="UP001152561"/>
    </source>
</evidence>
<organism evidence="3 4">
    <name type="scientific">Anisodus acutangulus</name>
    <dbReference type="NCBI Taxonomy" id="402998"/>
    <lineage>
        <taxon>Eukaryota</taxon>
        <taxon>Viridiplantae</taxon>
        <taxon>Streptophyta</taxon>
        <taxon>Embryophyta</taxon>
        <taxon>Tracheophyta</taxon>
        <taxon>Spermatophyta</taxon>
        <taxon>Magnoliopsida</taxon>
        <taxon>eudicotyledons</taxon>
        <taxon>Gunneridae</taxon>
        <taxon>Pentapetalae</taxon>
        <taxon>asterids</taxon>
        <taxon>lamiids</taxon>
        <taxon>Solanales</taxon>
        <taxon>Solanaceae</taxon>
        <taxon>Solanoideae</taxon>
        <taxon>Hyoscyameae</taxon>
        <taxon>Anisodus</taxon>
    </lineage>
</organism>
<accession>A0A9Q1LA97</accession>
<dbReference type="EMBL" id="JAJAGQ010000022">
    <property type="protein sequence ID" value="KAJ8529934.1"/>
    <property type="molecule type" value="Genomic_DNA"/>
</dbReference>
<dbReference type="InterPro" id="IPR013087">
    <property type="entry name" value="Znf_C2H2_type"/>
</dbReference>
<dbReference type="GO" id="GO:0008270">
    <property type="term" value="F:zinc ion binding"/>
    <property type="evidence" value="ECO:0007669"/>
    <property type="project" value="InterPro"/>
</dbReference>
<keyword evidence="4" id="KW-1185">Reference proteome</keyword>
<gene>
    <name evidence="3" type="ORF">K7X08_036769</name>
</gene>
<dbReference type="Pfam" id="PF12874">
    <property type="entry name" value="zf-met"/>
    <property type="match status" value="2"/>
</dbReference>
<dbReference type="PANTHER" id="PTHR12300">
    <property type="entry name" value="HVA22-LIKE PROTEINS"/>
    <property type="match status" value="1"/>
</dbReference>
<dbReference type="InterPro" id="IPR003604">
    <property type="entry name" value="Matrin/U1-like-C_Znf_C2H2"/>
</dbReference>
<keyword evidence="1" id="KW-0472">Membrane</keyword>
<dbReference type="OrthoDB" id="434647at2759"/>
<feature type="transmembrane region" description="Helical" evidence="1">
    <location>
        <begin position="13"/>
        <end position="32"/>
    </location>
</feature>
<dbReference type="InterPro" id="IPR004345">
    <property type="entry name" value="TB2_DP1_HVA22"/>
</dbReference>
<dbReference type="GO" id="GO:0003676">
    <property type="term" value="F:nucleic acid binding"/>
    <property type="evidence" value="ECO:0007669"/>
    <property type="project" value="InterPro"/>
</dbReference>
<dbReference type="SMART" id="SM00451">
    <property type="entry name" value="ZnF_U1"/>
    <property type="match status" value="2"/>
</dbReference>
<dbReference type="PROSITE" id="PS00028">
    <property type="entry name" value="ZINC_FINGER_C2H2_1"/>
    <property type="match status" value="1"/>
</dbReference>
<dbReference type="Proteomes" id="UP001152561">
    <property type="component" value="Unassembled WGS sequence"/>
</dbReference>
<sequence length="274" mass="31552">MDLLSVTLQCMHFLVWSVIALAYPLYVSIRAIETSSMYDKKKLVTYWIVLSFIYLFEHVLEKLLEWVPVWSYLRLIFICWLVIPQLNGAFYLYQNLIHPHLQFKLANAITQFYATCSEWFEKLKKDSFIKKETFLAVAESYLEDNVSESLEKLTGSKAGSIDENLLQIENKTSSDIQVISKTVIPESAKLFKLPGTLSLQVVQTRWTCEICEVTVSSELTLQSHLRGKRHRAKAKLWCTFCKLRCSGEIDVIAHLKGKRHLEMLKKSFANAGAS</sequence>
<dbReference type="SMART" id="SM00355">
    <property type="entry name" value="ZnF_C2H2"/>
    <property type="match status" value="2"/>
</dbReference>